<protein>
    <submittedName>
        <fullName evidence="3">DNA-protecting protein DprA</fullName>
    </submittedName>
</protein>
<dbReference type="Proteomes" id="UP000553459">
    <property type="component" value="Unassembled WGS sequence"/>
</dbReference>
<dbReference type="PANTHER" id="PTHR43022:SF1">
    <property type="entry name" value="PROTEIN SMF"/>
    <property type="match status" value="1"/>
</dbReference>
<dbReference type="RefSeq" id="WP_166518706.1">
    <property type="nucleotide sequence ID" value="NZ_JAAABJ010000264.1"/>
</dbReference>
<feature type="domain" description="Smf/DprA SLOG" evidence="2">
    <location>
        <begin position="81"/>
        <end position="288"/>
    </location>
</feature>
<gene>
    <name evidence="3" type="ORF">GNY06_02765</name>
</gene>
<dbReference type="PANTHER" id="PTHR43022">
    <property type="entry name" value="PROTEIN SMF"/>
    <property type="match status" value="1"/>
</dbReference>
<dbReference type="InterPro" id="IPR057666">
    <property type="entry name" value="DrpA_SLOG"/>
</dbReference>
<dbReference type="Pfam" id="PF02481">
    <property type="entry name" value="DNA_processg_A"/>
    <property type="match status" value="1"/>
</dbReference>
<organism evidence="3 4">
    <name type="scientific">Elizabethkingia argenteiflava</name>
    <dbReference type="NCBI Taxonomy" id="2681556"/>
    <lineage>
        <taxon>Bacteria</taxon>
        <taxon>Pseudomonadati</taxon>
        <taxon>Bacteroidota</taxon>
        <taxon>Flavobacteriia</taxon>
        <taxon>Flavobacteriales</taxon>
        <taxon>Weeksellaceae</taxon>
        <taxon>Elizabethkingia</taxon>
    </lineage>
</organism>
<evidence type="ECO:0000256" key="1">
    <source>
        <dbReference type="ARBA" id="ARBA00006525"/>
    </source>
</evidence>
<dbReference type="Gene3D" id="1.10.10.10">
    <property type="entry name" value="Winged helix-like DNA-binding domain superfamily/Winged helix DNA-binding domain"/>
    <property type="match status" value="1"/>
</dbReference>
<reference evidence="3 4" key="1">
    <citation type="submission" date="2019-11" db="EMBL/GenBank/DDBJ databases">
        <title>Characterization of Elizabethkingia argenteiflava sp. nov., isolated from inner surface of Soybean Pods.</title>
        <authorList>
            <person name="Mo S."/>
        </authorList>
    </citation>
    <scope>NUCLEOTIDE SEQUENCE [LARGE SCALE GENOMIC DNA]</scope>
    <source>
        <strain evidence="3 4">YB22</strain>
    </source>
</reference>
<accession>A0A845PRQ9</accession>
<proteinExistence type="inferred from homology"/>
<sequence length="366" mass="40833">MFSEETLYAIALRHCPSIGDFYFKKLVTLVGSAKNVWGMSPHELNKRYGISSKVSSHIGKDEHLFFAEKELEFCYHSHIKILLSHRGELPGLLQQCEDAPSILYQKGKFHFKNKNISIVGTRSCTSYGKNFITGFLEAIKASKIQTISGLALGTDTTVHSESLKNRVPTVAILAHGFRSLYPSKNKILAERILEDGALLSEFTSHQPPLKENFIQRNRIIAGISPATIITETAYAGGAISTAHFANRYNRKVLALPGPIHQPIHQGCNLLIAQNKARILISIPDTLDYLHMNPTSQKSLELFPPQPLLSNAEQRILLSLIVERPNISLEEISEKVDWPSYRILPILLDLELLGCIKSTSGRLYAPI</sequence>
<evidence type="ECO:0000259" key="2">
    <source>
        <dbReference type="Pfam" id="PF02481"/>
    </source>
</evidence>
<dbReference type="AlphaFoldDB" id="A0A845PRQ9"/>
<comment type="similarity">
    <text evidence="1">Belongs to the DprA/Smf family.</text>
</comment>
<dbReference type="GO" id="GO:0009294">
    <property type="term" value="P:DNA-mediated transformation"/>
    <property type="evidence" value="ECO:0007669"/>
    <property type="project" value="InterPro"/>
</dbReference>
<evidence type="ECO:0000313" key="3">
    <source>
        <dbReference type="EMBL" id="NAW50355.1"/>
    </source>
</evidence>
<dbReference type="InterPro" id="IPR036388">
    <property type="entry name" value="WH-like_DNA-bd_sf"/>
</dbReference>
<evidence type="ECO:0000313" key="4">
    <source>
        <dbReference type="Proteomes" id="UP000553459"/>
    </source>
</evidence>
<dbReference type="Gene3D" id="3.40.50.450">
    <property type="match status" value="1"/>
</dbReference>
<keyword evidence="4" id="KW-1185">Reference proteome</keyword>
<dbReference type="SUPFAM" id="SSF102405">
    <property type="entry name" value="MCP/YpsA-like"/>
    <property type="match status" value="1"/>
</dbReference>
<dbReference type="EMBL" id="JAAABJ010000264">
    <property type="protein sequence ID" value="NAW50355.1"/>
    <property type="molecule type" value="Genomic_DNA"/>
</dbReference>
<comment type="caution">
    <text evidence="3">The sequence shown here is derived from an EMBL/GenBank/DDBJ whole genome shotgun (WGS) entry which is preliminary data.</text>
</comment>
<name>A0A845PRQ9_9FLAO</name>
<dbReference type="InterPro" id="IPR003488">
    <property type="entry name" value="DprA"/>
</dbReference>